<dbReference type="Gene3D" id="3.30.465.10">
    <property type="match status" value="2"/>
</dbReference>
<accession>A0A4Q4TCW2</accession>
<evidence type="ECO:0000313" key="6">
    <source>
        <dbReference type="EMBL" id="RYP03157.1"/>
    </source>
</evidence>
<evidence type="ECO:0000256" key="2">
    <source>
        <dbReference type="ARBA" id="ARBA00005466"/>
    </source>
</evidence>
<name>A0A4Q4TCW2_9PEZI</name>
<evidence type="ECO:0000256" key="4">
    <source>
        <dbReference type="ARBA" id="ARBA00022827"/>
    </source>
</evidence>
<evidence type="ECO:0008006" key="8">
    <source>
        <dbReference type="Google" id="ProtNLM"/>
    </source>
</evidence>
<comment type="caution">
    <text evidence="6">The sequence shown here is derived from an EMBL/GenBank/DDBJ whole genome shotgun (WGS) entry which is preliminary data.</text>
</comment>
<reference evidence="6 7" key="1">
    <citation type="submission" date="2018-06" db="EMBL/GenBank/DDBJ databases">
        <title>Complete Genomes of Monosporascus.</title>
        <authorList>
            <person name="Robinson A.J."/>
            <person name="Natvig D.O."/>
        </authorList>
    </citation>
    <scope>NUCLEOTIDE SEQUENCE [LARGE SCALE GENOMIC DNA]</scope>
    <source>
        <strain evidence="6 7">CBS 110550</strain>
    </source>
</reference>
<dbReference type="PANTHER" id="PTHR42973:SF9">
    <property type="entry name" value="FAD-BINDING PCMH-TYPE DOMAIN-CONTAINING PROTEIN-RELATED"/>
    <property type="match status" value="1"/>
</dbReference>
<dbReference type="GO" id="GO:0016491">
    <property type="term" value="F:oxidoreductase activity"/>
    <property type="evidence" value="ECO:0007669"/>
    <property type="project" value="UniProtKB-KW"/>
</dbReference>
<dbReference type="SUPFAM" id="SSF56176">
    <property type="entry name" value="FAD-binding/transporter-associated domain-like"/>
    <property type="match status" value="1"/>
</dbReference>
<comment type="similarity">
    <text evidence="2">Belongs to the oxygen-dependent FAD-linked oxidoreductase family.</text>
</comment>
<evidence type="ECO:0000256" key="5">
    <source>
        <dbReference type="ARBA" id="ARBA00023002"/>
    </source>
</evidence>
<evidence type="ECO:0000256" key="3">
    <source>
        <dbReference type="ARBA" id="ARBA00022630"/>
    </source>
</evidence>
<dbReference type="OrthoDB" id="9996127at2759"/>
<gene>
    <name evidence="6" type="ORF">DL764_005339</name>
</gene>
<dbReference type="GO" id="GO:0050660">
    <property type="term" value="F:flavin adenine dinucleotide binding"/>
    <property type="evidence" value="ECO:0007669"/>
    <property type="project" value="InterPro"/>
</dbReference>
<keyword evidence="3" id="KW-0285">Flavoprotein</keyword>
<dbReference type="Proteomes" id="UP000293360">
    <property type="component" value="Unassembled WGS sequence"/>
</dbReference>
<dbReference type="STRING" id="155417.A0A4Q4TCW2"/>
<dbReference type="InterPro" id="IPR036318">
    <property type="entry name" value="FAD-bd_PCMH-like_sf"/>
</dbReference>
<keyword evidence="7" id="KW-1185">Reference proteome</keyword>
<organism evidence="6 7">
    <name type="scientific">Monosporascus ibericus</name>
    <dbReference type="NCBI Taxonomy" id="155417"/>
    <lineage>
        <taxon>Eukaryota</taxon>
        <taxon>Fungi</taxon>
        <taxon>Dikarya</taxon>
        <taxon>Ascomycota</taxon>
        <taxon>Pezizomycotina</taxon>
        <taxon>Sordariomycetes</taxon>
        <taxon>Xylariomycetidae</taxon>
        <taxon>Xylariales</taxon>
        <taxon>Xylariales incertae sedis</taxon>
        <taxon>Monosporascus</taxon>
    </lineage>
</organism>
<proteinExistence type="inferred from homology"/>
<dbReference type="PANTHER" id="PTHR42973">
    <property type="entry name" value="BINDING OXIDOREDUCTASE, PUTATIVE (AFU_ORTHOLOGUE AFUA_1G17690)-RELATED"/>
    <property type="match status" value="1"/>
</dbReference>
<dbReference type="InterPro" id="IPR016169">
    <property type="entry name" value="FAD-bd_PCMH_sub2"/>
</dbReference>
<comment type="cofactor">
    <cofactor evidence="1">
        <name>FAD</name>
        <dbReference type="ChEBI" id="CHEBI:57692"/>
    </cofactor>
</comment>
<dbReference type="Gene3D" id="3.40.462.20">
    <property type="match status" value="1"/>
</dbReference>
<sequence>MLSSKAQAYFPGSDGFAAATARWSALTCAPQVLTTAWVKYANEKKRPFLAVSGGHGAITTVGQMRDGIEIWMNQLSSVNIAEDGTTAKIGGGTLSKTVTDTILGPGLGGGHGFLQGRYGLISDQFVSMNIVLADGSMQTIDGSSDLWWAMQGAGHNFGIVTSVTSKIYDIQHSAWAYESFVFTGDRVEALYEGINEHLLKNGTQPVGIINYSFFISVPDIDPAKPVIMFFILQEGMKSVDPSYTNYFHELGPVVTDSAGGSYTDLPAWTGNANTSPPCQKAGLVNVRFPIDIEMYNIRAQRRVYDLFASAIGETPALNNSLFLFEGYSLQGVKAVPNESAAFPFRGDNLLVSPLIIYAPGGPDLDKKAADLGENLRQFLHEGSGRKELHTYVNYAFGLETQRNWYGHEQWRQERLLKLKDKYDPQRKFSFYAPIA</sequence>
<evidence type="ECO:0000256" key="1">
    <source>
        <dbReference type="ARBA" id="ARBA00001974"/>
    </source>
</evidence>
<protein>
    <recommendedName>
        <fullName evidence="8">FAD-binding PCMH-type domain-containing protein</fullName>
    </recommendedName>
</protein>
<evidence type="ECO:0000313" key="7">
    <source>
        <dbReference type="Proteomes" id="UP000293360"/>
    </source>
</evidence>
<keyword evidence="5" id="KW-0560">Oxidoreductase</keyword>
<dbReference type="InterPro" id="IPR050416">
    <property type="entry name" value="FAD-linked_Oxidoreductase"/>
</dbReference>
<dbReference type="AlphaFoldDB" id="A0A4Q4TCW2"/>
<dbReference type="EMBL" id="QJNU01000278">
    <property type="protein sequence ID" value="RYP03157.1"/>
    <property type="molecule type" value="Genomic_DNA"/>
</dbReference>
<keyword evidence="4" id="KW-0274">FAD</keyword>